<dbReference type="InterPro" id="IPR008775">
    <property type="entry name" value="Phytyl_CoA_dOase-like"/>
</dbReference>
<dbReference type="GO" id="GO:0016706">
    <property type="term" value="F:2-oxoglutarate-dependent dioxygenase activity"/>
    <property type="evidence" value="ECO:0007669"/>
    <property type="project" value="UniProtKB-ARBA"/>
</dbReference>
<comment type="caution">
    <text evidence="3">The sequence shown here is derived from an EMBL/GenBank/DDBJ whole genome shotgun (WGS) entry which is preliminary data.</text>
</comment>
<keyword evidence="4" id="KW-1185">Reference proteome</keyword>
<dbReference type="RefSeq" id="WP_227319398.1">
    <property type="nucleotide sequence ID" value="NZ_JAESVB010000001.1"/>
</dbReference>
<evidence type="ECO:0000313" key="4">
    <source>
        <dbReference type="Proteomes" id="UP000708298"/>
    </source>
</evidence>
<dbReference type="AlphaFoldDB" id="A0A963YMU8"/>
<protein>
    <submittedName>
        <fullName evidence="3">Phytanoyl-CoA dioxygenase family protein</fullName>
    </submittedName>
</protein>
<keyword evidence="3" id="KW-0560">Oxidoreductase</keyword>
<reference evidence="3" key="1">
    <citation type="journal article" date="2021" name="Microorganisms">
        <title>Acidisoma silvae sp. nov. and Acidisomacellulosilytica sp. nov., Two Acidophilic Bacteria Isolated from Decaying Wood, Hydrolyzing Cellulose and Producing Poly-3-hydroxybutyrate.</title>
        <authorList>
            <person name="Mieszkin S."/>
            <person name="Pouder E."/>
            <person name="Uroz S."/>
            <person name="Simon-Colin C."/>
            <person name="Alain K."/>
        </authorList>
    </citation>
    <scope>NUCLEOTIDE SEQUENCE</scope>
    <source>
        <strain evidence="3">HW T2.11</strain>
    </source>
</reference>
<organism evidence="3 4">
    <name type="scientific">Acidisoma silvae</name>
    <dbReference type="NCBI Taxonomy" id="2802396"/>
    <lineage>
        <taxon>Bacteria</taxon>
        <taxon>Pseudomonadati</taxon>
        <taxon>Pseudomonadota</taxon>
        <taxon>Alphaproteobacteria</taxon>
        <taxon>Acetobacterales</taxon>
        <taxon>Acidocellaceae</taxon>
        <taxon>Acidisoma</taxon>
    </lineage>
</organism>
<dbReference type="Proteomes" id="UP000708298">
    <property type="component" value="Unassembled WGS sequence"/>
</dbReference>
<keyword evidence="3" id="KW-0223">Dioxygenase</keyword>
<dbReference type="GO" id="GO:0005506">
    <property type="term" value="F:iron ion binding"/>
    <property type="evidence" value="ECO:0007669"/>
    <property type="project" value="UniProtKB-ARBA"/>
</dbReference>
<comment type="cofactor">
    <cofactor evidence="1">
        <name>Fe(2+)</name>
        <dbReference type="ChEBI" id="CHEBI:29033"/>
    </cofactor>
</comment>
<evidence type="ECO:0000313" key="3">
    <source>
        <dbReference type="EMBL" id="MCB8873715.1"/>
    </source>
</evidence>
<accession>A0A963YMU8</accession>
<dbReference type="Gene3D" id="2.60.120.620">
    <property type="entry name" value="q2cbj1_9rhob like domain"/>
    <property type="match status" value="1"/>
</dbReference>
<dbReference type="PANTHER" id="PTHR20883:SF48">
    <property type="entry name" value="ECTOINE DIOXYGENASE"/>
    <property type="match status" value="1"/>
</dbReference>
<proteinExistence type="predicted"/>
<name>A0A963YMU8_9PROT</name>
<evidence type="ECO:0000256" key="1">
    <source>
        <dbReference type="ARBA" id="ARBA00001954"/>
    </source>
</evidence>
<evidence type="ECO:0000256" key="2">
    <source>
        <dbReference type="SAM" id="MobiDB-lite"/>
    </source>
</evidence>
<dbReference type="Pfam" id="PF05721">
    <property type="entry name" value="PhyH"/>
    <property type="match status" value="1"/>
</dbReference>
<sequence length="320" mass="36414">MASLRSKLRQILHQTGLRPIPPPPLPPVWMRPVPAAKPRPDGQPISFDELAEYLDPSLLPVLDRPDVDTTLLTPEQLSWRQDGVVELKGFLPDDLVDAYSAVRSKLDHVGWLYATPYLDVPEMRDLALYPPLMAVMESLIGEPLMLHLALTGWISSGRTWHQDDYLNPPHVASWYIAIWIALDDIHPDSGPFEYLPGSHHWPLLRRDLVMAHLTDEELQRKEKLTGHNSWEKYAERFVTPAVDRKIEESGLPIRRFLGKKGDVLIWHGALMHRGSVANISHMPRKSLITHYSGVNHRHDMPNRAQHEGGGTYVLFDRPAS</sequence>
<reference evidence="3" key="2">
    <citation type="submission" date="2021-01" db="EMBL/GenBank/DDBJ databases">
        <authorList>
            <person name="Mieszkin S."/>
            <person name="Pouder E."/>
            <person name="Alain K."/>
        </authorList>
    </citation>
    <scope>NUCLEOTIDE SEQUENCE</scope>
    <source>
        <strain evidence="3">HW T2.11</strain>
    </source>
</reference>
<feature type="region of interest" description="Disordered" evidence="2">
    <location>
        <begin position="301"/>
        <end position="320"/>
    </location>
</feature>
<dbReference type="EMBL" id="JAESVB010000001">
    <property type="protein sequence ID" value="MCB8873715.1"/>
    <property type="molecule type" value="Genomic_DNA"/>
</dbReference>
<dbReference type="PANTHER" id="PTHR20883">
    <property type="entry name" value="PHYTANOYL-COA DIOXYGENASE DOMAIN CONTAINING 1"/>
    <property type="match status" value="1"/>
</dbReference>
<gene>
    <name evidence="3" type="ORF">ASILVAE211_00870</name>
</gene>
<dbReference type="SUPFAM" id="SSF51197">
    <property type="entry name" value="Clavaminate synthase-like"/>
    <property type="match status" value="1"/>
</dbReference>